<dbReference type="PANTHER" id="PTHR33067:SF32">
    <property type="entry name" value="ASPARTIC PEPTIDASE DDI1-TYPE DOMAIN-CONTAINING PROTEIN"/>
    <property type="match status" value="1"/>
</dbReference>
<feature type="compositionally biased region" description="Basic and acidic residues" evidence="1">
    <location>
        <begin position="129"/>
        <end position="161"/>
    </location>
</feature>
<accession>A0A438EEG6</accession>
<dbReference type="Proteomes" id="UP000288805">
    <property type="component" value="Unassembled WGS sequence"/>
</dbReference>
<reference evidence="2 3" key="1">
    <citation type="journal article" date="2018" name="PLoS Genet.">
        <title>Population sequencing reveals clonal diversity and ancestral inbreeding in the grapevine cultivar Chardonnay.</title>
        <authorList>
            <person name="Roach M.J."/>
            <person name="Johnson D.L."/>
            <person name="Bohlmann J."/>
            <person name="van Vuuren H.J."/>
            <person name="Jones S.J."/>
            <person name="Pretorius I.S."/>
            <person name="Schmidt S.A."/>
            <person name="Borneman A.R."/>
        </authorList>
    </citation>
    <scope>NUCLEOTIDE SEQUENCE [LARGE SCALE GENOMIC DNA]</scope>
    <source>
        <strain evidence="3">cv. Chardonnay</strain>
        <tissue evidence="2">Leaf</tissue>
    </source>
</reference>
<proteinExistence type="predicted"/>
<name>A0A438EEG6_VITVI</name>
<organism evidence="2 3">
    <name type="scientific">Vitis vinifera</name>
    <name type="common">Grape</name>
    <dbReference type="NCBI Taxonomy" id="29760"/>
    <lineage>
        <taxon>Eukaryota</taxon>
        <taxon>Viridiplantae</taxon>
        <taxon>Streptophyta</taxon>
        <taxon>Embryophyta</taxon>
        <taxon>Tracheophyta</taxon>
        <taxon>Spermatophyta</taxon>
        <taxon>Magnoliopsida</taxon>
        <taxon>eudicotyledons</taxon>
        <taxon>Gunneridae</taxon>
        <taxon>Pentapetalae</taxon>
        <taxon>rosids</taxon>
        <taxon>Vitales</taxon>
        <taxon>Vitaceae</taxon>
        <taxon>Viteae</taxon>
        <taxon>Vitis</taxon>
    </lineage>
</organism>
<dbReference type="PANTHER" id="PTHR33067">
    <property type="entry name" value="RNA-DIRECTED DNA POLYMERASE-RELATED"/>
    <property type="match status" value="1"/>
</dbReference>
<protein>
    <submittedName>
        <fullName evidence="2">Uncharacterized protein</fullName>
    </submittedName>
</protein>
<evidence type="ECO:0000256" key="1">
    <source>
        <dbReference type="SAM" id="MobiDB-lite"/>
    </source>
</evidence>
<dbReference type="EMBL" id="QGNW01001308">
    <property type="protein sequence ID" value="RVW46062.1"/>
    <property type="molecule type" value="Genomic_DNA"/>
</dbReference>
<evidence type="ECO:0000313" key="3">
    <source>
        <dbReference type="Proteomes" id="UP000288805"/>
    </source>
</evidence>
<feature type="region of interest" description="Disordered" evidence="1">
    <location>
        <begin position="79"/>
        <end position="161"/>
    </location>
</feature>
<gene>
    <name evidence="2" type="ORF">CK203_068649</name>
</gene>
<dbReference type="Gene3D" id="2.40.70.10">
    <property type="entry name" value="Acid Proteases"/>
    <property type="match status" value="1"/>
</dbReference>
<dbReference type="InterPro" id="IPR021109">
    <property type="entry name" value="Peptidase_aspartic_dom_sf"/>
</dbReference>
<sequence length="451" mass="51597">MEDSPQQVSLVEQAIVNLSKILGNFIGDQKNINTQVNQMIDHVETSFNQKFDSLQTNLTQKIDNMQLVISKLTSMHTVQEKGKFSSQPQQNPSGVHEIGETSESSIEKDEVKAVITLRGGKQVDQPMPKPKENKRGEQKENVKEQEKGKEVNDDNRSKEDEIVKEEVKKKDMLLAPPFPMALQSKKVVNNAPEIFEVLKQVKVNIPLLDMIRQVPTYAKFLKDLCTIKRGMHLKKKALLTEQVSAIIQCKTPIKYKDPGCPTISVKIGNTFVKRVLLNLGACVNLLPYSIYKQLGLGELKSTSITLSLADRSVKFPRGIIEDKHGTKEDEELKEAYLIELPMEELVKEKVEDNFSKLGEVISNERIEVWRINEEIQPLKLMKWSFSFKKVKTMKHGMKNNPKTMKKKLKEWHDQLIQKNKFKEGYFKPHIFPGKLKYQGVGPFIVCKPYPN</sequence>
<dbReference type="AlphaFoldDB" id="A0A438EEG6"/>
<feature type="compositionally biased region" description="Polar residues" evidence="1">
    <location>
        <begin position="84"/>
        <end position="93"/>
    </location>
</feature>
<comment type="caution">
    <text evidence="2">The sequence shown here is derived from an EMBL/GenBank/DDBJ whole genome shotgun (WGS) entry which is preliminary data.</text>
</comment>
<evidence type="ECO:0000313" key="2">
    <source>
        <dbReference type="EMBL" id="RVW46062.1"/>
    </source>
</evidence>